<gene>
    <name evidence="1" type="ORF">LJ757_16295</name>
</gene>
<dbReference type="AlphaFoldDB" id="A0A9X1SDN4"/>
<protein>
    <submittedName>
        <fullName evidence="1">Uncharacterized protein</fullName>
    </submittedName>
</protein>
<evidence type="ECO:0000313" key="2">
    <source>
        <dbReference type="Proteomes" id="UP001139158"/>
    </source>
</evidence>
<dbReference type="Proteomes" id="UP001139158">
    <property type="component" value="Unassembled WGS sequence"/>
</dbReference>
<proteinExistence type="predicted"/>
<name>A0A9X1SDN4_9MICC</name>
<evidence type="ECO:0000313" key="1">
    <source>
        <dbReference type="EMBL" id="MCC3299353.1"/>
    </source>
</evidence>
<sequence length="132" mass="14857">MTTNQFPENLPAPDEFTRFLMEALAGHGLPADDRIRLAVGEARMRTREQEIERWIKAAHERSTADGSALIAALDERECSPTLDEYRAMEGADSNIFWRLDTGDHQNLLDEAMEQVDGLKEALRQVTGQDGSR</sequence>
<keyword evidence="2" id="KW-1185">Reference proteome</keyword>
<reference evidence="1" key="1">
    <citation type="submission" date="2021-10" db="EMBL/GenBank/DDBJ databases">
        <title>Novel species in genus Arthrobacter.</title>
        <authorList>
            <person name="Liu Y."/>
        </authorList>
    </citation>
    <scope>NUCLEOTIDE SEQUENCE</scope>
    <source>
        <strain evidence="1">Zg-Y453</strain>
    </source>
</reference>
<dbReference type="EMBL" id="JAJFZV010000018">
    <property type="protein sequence ID" value="MCC3299353.1"/>
    <property type="molecule type" value="Genomic_DNA"/>
</dbReference>
<accession>A0A9X1SDN4</accession>
<dbReference type="RefSeq" id="WP_227897340.1">
    <property type="nucleotide sequence ID" value="NZ_CP099467.1"/>
</dbReference>
<comment type="caution">
    <text evidence="1">The sequence shown here is derived from an EMBL/GenBank/DDBJ whole genome shotgun (WGS) entry which is preliminary data.</text>
</comment>
<organism evidence="1 2">
    <name type="scientific">Arthrobacter caoxuetaonis</name>
    <dbReference type="NCBI Taxonomy" id="2886935"/>
    <lineage>
        <taxon>Bacteria</taxon>
        <taxon>Bacillati</taxon>
        <taxon>Actinomycetota</taxon>
        <taxon>Actinomycetes</taxon>
        <taxon>Micrococcales</taxon>
        <taxon>Micrococcaceae</taxon>
        <taxon>Arthrobacter</taxon>
    </lineage>
</organism>